<dbReference type="Proteomes" id="UP000006177">
    <property type="component" value="Chromosome"/>
</dbReference>
<dbReference type="PATRIC" id="fig|1048260.3.peg.1586"/>
<comment type="cofactor">
    <cofactor evidence="1">
        <name>Fe(2+)</name>
        <dbReference type="ChEBI" id="CHEBI:29033"/>
    </cofactor>
</comment>
<sequence>MLDLPVDRLRPIVTSFNGIADSSNWNRFSSIPSEQILPELLSNGQKEAIAFCTVVEDHTPRYIEDYRRRFPIDSRQDISTSLANRELFHFLVRWGAEEDRHAQALAYYQIQSGIVKNQEELEEELIRENIKNFDLGFSQPVQVFTYTFLQEKATQIYYQALSRAVKEPILKTLLLHLSRDESRHFSFFADMLDAYVECHQTRVLPLILEVASSYRMPLFNTMPDYARKAIRMAREAPGYSRKKPLEILANWMAGWAQKMPDYARTFQEAAREIREKNNLSPSPSAV</sequence>
<dbReference type="RefSeq" id="WP_014961194.1">
    <property type="nucleotide sequence ID" value="NC_018649.1"/>
</dbReference>
<keyword evidence="6" id="KW-0560">Oxidoreductase</keyword>
<dbReference type="Gene3D" id="1.10.620.20">
    <property type="entry name" value="Ribonucleotide Reductase, subunit A"/>
    <property type="match status" value="1"/>
</dbReference>
<dbReference type="GO" id="GO:0045300">
    <property type="term" value="F:stearoyl-[ACP] desaturase activity"/>
    <property type="evidence" value="ECO:0007669"/>
    <property type="project" value="InterPro"/>
</dbReference>
<evidence type="ECO:0000256" key="1">
    <source>
        <dbReference type="ARBA" id="ARBA00001954"/>
    </source>
</evidence>
<dbReference type="GO" id="GO:0046872">
    <property type="term" value="F:metal ion binding"/>
    <property type="evidence" value="ECO:0007669"/>
    <property type="project" value="UniProtKB-KW"/>
</dbReference>
<evidence type="ECO:0000256" key="3">
    <source>
        <dbReference type="ARBA" id="ARBA00022516"/>
    </source>
</evidence>
<dbReference type="KEGG" id="lfi:LFML04_1474"/>
<protein>
    <submittedName>
        <fullName evidence="10">Putative acyl-[acyl-carrier protein] desaturase</fullName>
    </submittedName>
</protein>
<reference evidence="10 11" key="1">
    <citation type="journal article" date="2011" name="J. Microbiol.">
        <title>Complete genome of Leptospirillum ferriphilum ML-04 provides insight into its physiology and environmental adaptation.</title>
        <authorList>
            <person name="Mi S."/>
            <person name="Song J."/>
            <person name="Lin J."/>
            <person name="Che Y."/>
            <person name="Zheng H."/>
            <person name="Lin J."/>
        </authorList>
    </citation>
    <scope>NUCLEOTIDE SEQUENCE [LARGE SCALE GENOMIC DNA]</scope>
    <source>
        <strain evidence="10 11">ML-04</strain>
    </source>
</reference>
<organism evidence="10 11">
    <name type="scientific">Leptospirillum ferriphilum (strain ML-04)</name>
    <dbReference type="NCBI Taxonomy" id="1048260"/>
    <lineage>
        <taxon>Bacteria</taxon>
        <taxon>Pseudomonadati</taxon>
        <taxon>Nitrospirota</taxon>
        <taxon>Nitrospiria</taxon>
        <taxon>Nitrospirales</taxon>
        <taxon>Nitrospiraceae</taxon>
        <taxon>Leptospirillum</taxon>
    </lineage>
</organism>
<gene>
    <name evidence="10" type="ordered locus">LFML04_1474</name>
</gene>
<evidence type="ECO:0000256" key="8">
    <source>
        <dbReference type="ARBA" id="ARBA00023098"/>
    </source>
</evidence>
<dbReference type="InterPro" id="IPR005067">
    <property type="entry name" value="Fatty_acid_desaturase-2"/>
</dbReference>
<dbReference type="InterPro" id="IPR009078">
    <property type="entry name" value="Ferritin-like_SF"/>
</dbReference>
<keyword evidence="8" id="KW-0443">Lipid metabolism</keyword>
<comment type="similarity">
    <text evidence="2">Belongs to the fatty acid desaturase type 2 family.</text>
</comment>
<evidence type="ECO:0000313" key="11">
    <source>
        <dbReference type="Proteomes" id="UP000006177"/>
    </source>
</evidence>
<evidence type="ECO:0000256" key="7">
    <source>
        <dbReference type="ARBA" id="ARBA00023004"/>
    </source>
</evidence>
<accession>J9ZAW6</accession>
<dbReference type="HOGENOM" id="CLU_1004410_0_0_0"/>
<dbReference type="AlphaFoldDB" id="J9ZAW6"/>
<keyword evidence="9" id="KW-0275">Fatty acid biosynthesis</keyword>
<dbReference type="Pfam" id="PF03405">
    <property type="entry name" value="FA_desaturase_2"/>
    <property type="match status" value="1"/>
</dbReference>
<evidence type="ECO:0000313" key="10">
    <source>
        <dbReference type="EMBL" id="AFS53685.1"/>
    </source>
</evidence>
<dbReference type="EMBL" id="CP002919">
    <property type="protein sequence ID" value="AFS53685.1"/>
    <property type="molecule type" value="Genomic_DNA"/>
</dbReference>
<evidence type="ECO:0000256" key="9">
    <source>
        <dbReference type="ARBA" id="ARBA00023160"/>
    </source>
</evidence>
<proteinExistence type="inferred from homology"/>
<dbReference type="GO" id="GO:0006633">
    <property type="term" value="P:fatty acid biosynthetic process"/>
    <property type="evidence" value="ECO:0007669"/>
    <property type="project" value="UniProtKB-KW"/>
</dbReference>
<evidence type="ECO:0000256" key="5">
    <source>
        <dbReference type="ARBA" id="ARBA00022832"/>
    </source>
</evidence>
<keyword evidence="5" id="KW-0276">Fatty acid metabolism</keyword>
<keyword evidence="7" id="KW-0408">Iron</keyword>
<name>J9ZAW6_LEPFM</name>
<dbReference type="InterPro" id="IPR012348">
    <property type="entry name" value="RNR-like"/>
</dbReference>
<evidence type="ECO:0000256" key="4">
    <source>
        <dbReference type="ARBA" id="ARBA00022723"/>
    </source>
</evidence>
<evidence type="ECO:0000256" key="2">
    <source>
        <dbReference type="ARBA" id="ARBA00008749"/>
    </source>
</evidence>
<dbReference type="SUPFAM" id="SSF47240">
    <property type="entry name" value="Ferritin-like"/>
    <property type="match status" value="1"/>
</dbReference>
<dbReference type="STRING" id="1048260.LFML04_1474"/>
<keyword evidence="3" id="KW-0444">Lipid biosynthesis</keyword>
<keyword evidence="4" id="KW-0479">Metal-binding</keyword>
<evidence type="ECO:0000256" key="6">
    <source>
        <dbReference type="ARBA" id="ARBA00023002"/>
    </source>
</evidence>